<feature type="region of interest" description="Disordered" evidence="1">
    <location>
        <begin position="257"/>
        <end position="278"/>
    </location>
</feature>
<evidence type="ECO:0008006" key="4">
    <source>
        <dbReference type="Google" id="ProtNLM"/>
    </source>
</evidence>
<protein>
    <recommendedName>
        <fullName evidence="4">Chromosome partitioning protein ParB</fullName>
    </recommendedName>
</protein>
<keyword evidence="3" id="KW-1185">Reference proteome</keyword>
<comment type="caution">
    <text evidence="2">The sequence shown here is derived from an EMBL/GenBank/DDBJ whole genome shotgun (WGS) entry which is preliminary data.</text>
</comment>
<proteinExistence type="predicted"/>
<evidence type="ECO:0000256" key="1">
    <source>
        <dbReference type="SAM" id="MobiDB-lite"/>
    </source>
</evidence>
<evidence type="ECO:0000313" key="2">
    <source>
        <dbReference type="EMBL" id="GAB1252031.1"/>
    </source>
</evidence>
<dbReference type="EMBL" id="BAAFSF010000004">
    <property type="protein sequence ID" value="GAB1252031.1"/>
    <property type="molecule type" value="Genomic_DNA"/>
</dbReference>
<evidence type="ECO:0000313" key="3">
    <source>
        <dbReference type="Proteomes" id="UP001628220"/>
    </source>
</evidence>
<organism evidence="2 3">
    <name type="scientific">Porphyromonas miyakawae</name>
    <dbReference type="NCBI Taxonomy" id="3137470"/>
    <lineage>
        <taxon>Bacteria</taxon>
        <taxon>Pseudomonadati</taxon>
        <taxon>Bacteroidota</taxon>
        <taxon>Bacteroidia</taxon>
        <taxon>Bacteroidales</taxon>
        <taxon>Porphyromonadaceae</taxon>
        <taxon>Porphyromonas</taxon>
    </lineage>
</organism>
<dbReference type="Proteomes" id="UP001628220">
    <property type="component" value="Unassembled WGS sequence"/>
</dbReference>
<dbReference type="RefSeq" id="WP_411915802.1">
    <property type="nucleotide sequence ID" value="NZ_BAAFSF010000004.1"/>
</dbReference>
<sequence>MNDNIQHDTDGEPEEYKLFVEKFKPKKTTDDCYTPPEVYEAVKQWVLEEVPEIRELRIVRPFYPGGDYKAEDYSNAVVIDNPPFSILAEIKRFYLERDVPFFLFAPALTLLSSGGTRLTSIVANCEIIYHNGARVKTSFASNLFGNTALILAPELTRRVKEAQQAVKAPKSKPRYEYTPNVVTGATLCKYVDRGVSLRIPREETHFTEALDSQRKVGKKLYGAGFIISNRIAKILQNAPKELPTYWELSDREREIVRKLSSSEEHQAERKSSETPKES</sequence>
<accession>A0ABQ0E2U8</accession>
<gene>
    <name evidence="2" type="ORF">Tsumi_11370</name>
</gene>
<name>A0ABQ0E2U8_9PORP</name>
<reference evidence="2 3" key="1">
    <citation type="journal article" date="2025" name="Int. J. Syst. Evol. Microbiol.">
        <title>Desulfovibrio falkowii sp. nov., Porphyromonas miyakawae sp. nov., Mediterraneibacter flintii sp. nov. and Owariibacterium komagatae gen. nov., sp. nov., isolated from human faeces.</title>
        <authorList>
            <person name="Hamaguchi T."/>
            <person name="Ohara M."/>
            <person name="Hisatomi A."/>
            <person name="Sekiguchi K."/>
            <person name="Takeda J.I."/>
            <person name="Ueyama J."/>
            <person name="Ito M."/>
            <person name="Nishiwaki H."/>
            <person name="Ogi T."/>
            <person name="Hirayama M."/>
            <person name="Ohkuma M."/>
            <person name="Sakamoto M."/>
            <person name="Ohno K."/>
        </authorList>
    </citation>
    <scope>NUCLEOTIDE SEQUENCE [LARGE SCALE GENOMIC DNA]</scope>
    <source>
        <strain evidence="2 3">13CB11C</strain>
    </source>
</reference>